<gene>
    <name evidence="4" type="ORF">GJJ64_01340</name>
</gene>
<dbReference type="Pfam" id="PF00534">
    <property type="entry name" value="Glycos_transf_1"/>
    <property type="match status" value="1"/>
</dbReference>
<sequence>MKIGFEAKRAFKNFTGLGNYSRAVISIMAKYYPQNLYLLYTPQDNNKIRKTLVDPFPNVSVKTAPVKILKSYWRSFQLTKSLINDDIKLFHGLSNELPANIKKSNIASVVTIHDLIFLRFPHYFKWVDRQIYRYKFKAACKNADRIIAISEQTKRDIIQYFNTNPNKIDVVYQGCDASFCFIHTESAIQDIKQKYKLPQEYLLSVGTIETRKNQLLICKALKQLSKDKKLVIVGKATAYKQQILDFIHINNLTQQVIFLENVPFQDLPLIYQGAKIFIYPSRFEGFGIPIVEALNSKIPVIAATGSCLEEAGGPDSLYIHPDDDTALAKAIERVLESEALQANMIKKGLAYAENFNDESIAKNLNSVYQKTIEHAKRRN</sequence>
<dbReference type="SUPFAM" id="SSF53756">
    <property type="entry name" value="UDP-Glycosyltransferase/glycogen phosphorylase"/>
    <property type="match status" value="1"/>
</dbReference>
<dbReference type="AlphaFoldDB" id="A0A7K0FIM0"/>
<keyword evidence="1 4" id="KW-0808">Transferase</keyword>
<dbReference type="EMBL" id="WKJI01000001">
    <property type="protein sequence ID" value="MRX45824.1"/>
    <property type="molecule type" value="Genomic_DNA"/>
</dbReference>
<evidence type="ECO:0000313" key="5">
    <source>
        <dbReference type="Proteomes" id="UP000462931"/>
    </source>
</evidence>
<dbReference type="Proteomes" id="UP000462931">
    <property type="component" value="Unassembled WGS sequence"/>
</dbReference>
<feature type="domain" description="Glycosyl transferase family 1" evidence="2">
    <location>
        <begin position="191"/>
        <end position="348"/>
    </location>
</feature>
<keyword evidence="5" id="KW-1185">Reference proteome</keyword>
<dbReference type="GO" id="GO:0016757">
    <property type="term" value="F:glycosyltransferase activity"/>
    <property type="evidence" value="ECO:0007669"/>
    <property type="project" value="InterPro"/>
</dbReference>
<dbReference type="PANTHER" id="PTHR46401">
    <property type="entry name" value="GLYCOSYLTRANSFERASE WBBK-RELATED"/>
    <property type="match status" value="1"/>
</dbReference>
<dbReference type="InterPro" id="IPR001296">
    <property type="entry name" value="Glyco_trans_1"/>
</dbReference>
<feature type="domain" description="Glycosyltransferase subfamily 4-like N-terminal" evidence="3">
    <location>
        <begin position="64"/>
        <end position="178"/>
    </location>
</feature>
<dbReference type="RefSeq" id="WP_154285976.1">
    <property type="nucleotide sequence ID" value="NZ_WKJI01000001.1"/>
</dbReference>
<reference evidence="4 5" key="1">
    <citation type="submission" date="2019-11" db="EMBL/GenBank/DDBJ databases">
        <authorList>
            <person name="Cheng Q."/>
            <person name="Yang Z."/>
        </authorList>
    </citation>
    <scope>NUCLEOTIDE SEQUENCE [LARGE SCALE GENOMIC DNA]</scope>
    <source>
        <strain evidence="4 5">HX-22-1</strain>
    </source>
</reference>
<dbReference type="Pfam" id="PF13439">
    <property type="entry name" value="Glyco_transf_4"/>
    <property type="match status" value="1"/>
</dbReference>
<evidence type="ECO:0000256" key="1">
    <source>
        <dbReference type="ARBA" id="ARBA00022679"/>
    </source>
</evidence>
<comment type="caution">
    <text evidence="4">The sequence shown here is derived from an EMBL/GenBank/DDBJ whole genome shotgun (WGS) entry which is preliminary data.</text>
</comment>
<evidence type="ECO:0000259" key="2">
    <source>
        <dbReference type="Pfam" id="PF00534"/>
    </source>
</evidence>
<protein>
    <submittedName>
        <fullName evidence="4">Glycosyltransferase</fullName>
    </submittedName>
</protein>
<dbReference type="PANTHER" id="PTHR46401:SF2">
    <property type="entry name" value="GLYCOSYLTRANSFERASE WBBK-RELATED"/>
    <property type="match status" value="1"/>
</dbReference>
<dbReference type="Gene3D" id="3.40.50.2000">
    <property type="entry name" value="Glycogen Phosphorylase B"/>
    <property type="match status" value="2"/>
</dbReference>
<dbReference type="InterPro" id="IPR028098">
    <property type="entry name" value="Glyco_trans_4-like_N"/>
</dbReference>
<evidence type="ECO:0000259" key="3">
    <source>
        <dbReference type="Pfam" id="PF13439"/>
    </source>
</evidence>
<proteinExistence type="predicted"/>
<organism evidence="4 5">
    <name type="scientific">Pedobacter puniceum</name>
    <dbReference type="NCBI Taxonomy" id="2666136"/>
    <lineage>
        <taxon>Bacteria</taxon>
        <taxon>Pseudomonadati</taxon>
        <taxon>Bacteroidota</taxon>
        <taxon>Sphingobacteriia</taxon>
        <taxon>Sphingobacteriales</taxon>
        <taxon>Sphingobacteriaceae</taxon>
        <taxon>Pedobacter</taxon>
    </lineage>
</organism>
<accession>A0A7K0FIM0</accession>
<evidence type="ECO:0000313" key="4">
    <source>
        <dbReference type="EMBL" id="MRX45824.1"/>
    </source>
</evidence>
<dbReference type="CDD" id="cd03809">
    <property type="entry name" value="GT4_MtfB-like"/>
    <property type="match status" value="1"/>
</dbReference>
<name>A0A7K0FIM0_9SPHI</name>